<organism evidence="5">
    <name type="scientific">Triatoma dimidiata</name>
    <name type="common">Kissing bug</name>
    <name type="synonym">Meccus dimidiatus</name>
    <dbReference type="NCBI Taxonomy" id="72491"/>
    <lineage>
        <taxon>Eukaryota</taxon>
        <taxon>Metazoa</taxon>
        <taxon>Ecdysozoa</taxon>
        <taxon>Arthropoda</taxon>
        <taxon>Hexapoda</taxon>
        <taxon>Insecta</taxon>
        <taxon>Pterygota</taxon>
        <taxon>Neoptera</taxon>
        <taxon>Paraneoptera</taxon>
        <taxon>Hemiptera</taxon>
        <taxon>Heteroptera</taxon>
        <taxon>Panheteroptera</taxon>
        <taxon>Cimicomorpha</taxon>
        <taxon>Reduviidae</taxon>
        <taxon>Triatominae</taxon>
        <taxon>Triatoma</taxon>
    </lineage>
</organism>
<dbReference type="AlphaFoldDB" id="A0A0V0G3L0"/>
<dbReference type="GO" id="GO:0006979">
    <property type="term" value="P:response to oxidative stress"/>
    <property type="evidence" value="ECO:0007669"/>
    <property type="project" value="UniProtKB-ARBA"/>
</dbReference>
<dbReference type="InterPro" id="IPR006287">
    <property type="entry name" value="DJ-1"/>
</dbReference>
<evidence type="ECO:0000256" key="1">
    <source>
        <dbReference type="ARBA" id="ARBA00004496"/>
    </source>
</evidence>
<name>A0A0V0G3L0_TRIDM</name>
<evidence type="ECO:0000256" key="2">
    <source>
        <dbReference type="ARBA" id="ARBA00022490"/>
    </source>
</evidence>
<dbReference type="InterPro" id="IPR050325">
    <property type="entry name" value="Prot/Nucl_acid_deglycase"/>
</dbReference>
<dbReference type="InterPro" id="IPR002818">
    <property type="entry name" value="DJ-1/PfpI"/>
</dbReference>
<dbReference type="Pfam" id="PF01965">
    <property type="entry name" value="DJ-1_PfpI"/>
    <property type="match status" value="1"/>
</dbReference>
<dbReference type="GO" id="GO:0005634">
    <property type="term" value="C:nucleus"/>
    <property type="evidence" value="ECO:0007669"/>
    <property type="project" value="TreeGrafter"/>
</dbReference>
<comment type="subcellular location">
    <subcellularLocation>
        <location evidence="1">Cytoplasm</location>
    </subcellularLocation>
</comment>
<dbReference type="NCBIfam" id="TIGR01383">
    <property type="entry name" value="not_thiJ"/>
    <property type="match status" value="1"/>
</dbReference>
<evidence type="ECO:0000259" key="4">
    <source>
        <dbReference type="Pfam" id="PF01965"/>
    </source>
</evidence>
<protein>
    <submittedName>
        <fullName evidence="5">Putative transcriptional regulator dj-1</fullName>
    </submittedName>
</protein>
<feature type="domain" description="DJ-1/PfpI" evidence="4">
    <location>
        <begin position="24"/>
        <end position="189"/>
    </location>
</feature>
<dbReference type="Gene3D" id="3.40.50.880">
    <property type="match status" value="1"/>
</dbReference>
<dbReference type="CDD" id="cd03135">
    <property type="entry name" value="GATase1_DJ-1"/>
    <property type="match status" value="1"/>
</dbReference>
<dbReference type="GO" id="GO:0046295">
    <property type="term" value="P:glycolate biosynthetic process"/>
    <property type="evidence" value="ECO:0007669"/>
    <property type="project" value="TreeGrafter"/>
</dbReference>
<dbReference type="GO" id="GO:0005739">
    <property type="term" value="C:mitochondrion"/>
    <property type="evidence" value="ECO:0007669"/>
    <property type="project" value="TreeGrafter"/>
</dbReference>
<reference evidence="5" key="1">
    <citation type="journal article" date="2018" name="J. Proteomics">
        <title>Exploring the molecular complexity of Triatoma dimidiata sialome.</title>
        <authorList>
            <person name="Santiago P.B."/>
            <person name="de Araujo C.N."/>
            <person name="Charneau S."/>
            <person name="Bastos I.M.D."/>
            <person name="Assumpcao T.C.F."/>
            <person name="Queiroz R.M.L."/>
            <person name="Praca Y.R."/>
            <person name="Cordeiro T.M."/>
            <person name="Garcia C.H.S."/>
            <person name="da Silva I.G."/>
            <person name="Raiol T."/>
            <person name="Motta F.N."/>
            <person name="de Araujo Oliveira J.V."/>
            <person name="de Sousa M.V."/>
            <person name="Ribeiro J.M.C."/>
            <person name="de Santana J.M."/>
        </authorList>
    </citation>
    <scope>NUCLEOTIDE SEQUENCE</scope>
    <source>
        <strain evidence="5">Santander</strain>
        <tissue evidence="5">Salivary glands</tissue>
    </source>
</reference>
<accession>A0A0V0G3L0</accession>
<dbReference type="SUPFAM" id="SSF52317">
    <property type="entry name" value="Class I glutamine amidotransferase-like"/>
    <property type="match status" value="1"/>
</dbReference>
<dbReference type="EMBL" id="GECL01003491">
    <property type="protein sequence ID" value="JAP02633.1"/>
    <property type="molecule type" value="Transcribed_RNA"/>
</dbReference>
<dbReference type="FunFam" id="3.40.50.880:FF:000022">
    <property type="entry name" value="protein deglycase DJ-1"/>
    <property type="match status" value="1"/>
</dbReference>
<dbReference type="InterPro" id="IPR029062">
    <property type="entry name" value="Class_I_gatase-like"/>
</dbReference>
<dbReference type="PANTHER" id="PTHR48094">
    <property type="entry name" value="PROTEIN/NUCLEIC ACID DEGLYCASE DJ-1-RELATED"/>
    <property type="match status" value="1"/>
</dbReference>
<sequence>MFRLSFRKLIVGFSRFNYSNMSTKSALVLVAEGSEEMECIISVDVLRRGGVNVTLAGLKGNEPTKCSRDVVIVPDKSMEEAIKCGPYDAIVLPGGLEGSKSFAASSTLGDLLKEQEKCGKIVAAICAAPTALKAHGIGLGKRLTCYPGLEKELIDSYKYSEDKVVVDGNIITSRGPGTAFDFGLTLVEQLVGADTSSSVKKRFTIVICILIQMCLQLVY</sequence>
<dbReference type="GO" id="GO:1903189">
    <property type="term" value="P:glyoxal metabolic process"/>
    <property type="evidence" value="ECO:0007669"/>
    <property type="project" value="TreeGrafter"/>
</dbReference>
<keyword evidence="2" id="KW-0963">Cytoplasm</keyword>
<evidence type="ECO:0000256" key="3">
    <source>
        <dbReference type="ARBA" id="ARBA00023097"/>
    </source>
</evidence>
<dbReference type="PANTHER" id="PTHR48094:SF12">
    <property type="entry name" value="PARKINSON DISEASE PROTEIN 7 HOMOLOG"/>
    <property type="match status" value="1"/>
</dbReference>
<dbReference type="GO" id="GO:0051896">
    <property type="term" value="P:regulation of phosphatidylinositol 3-kinase/protein kinase B signal transduction"/>
    <property type="evidence" value="ECO:0007669"/>
    <property type="project" value="UniProtKB-ARBA"/>
</dbReference>
<evidence type="ECO:0000313" key="5">
    <source>
        <dbReference type="EMBL" id="JAP02633.1"/>
    </source>
</evidence>
<keyword evidence="3" id="KW-0558">Oxidation</keyword>
<proteinExistence type="predicted"/>